<feature type="non-terminal residue" evidence="2">
    <location>
        <position position="1"/>
    </location>
</feature>
<evidence type="ECO:0000313" key="2">
    <source>
        <dbReference type="EMBL" id="CAF1920067.1"/>
    </source>
</evidence>
<evidence type="ECO:0000256" key="1">
    <source>
        <dbReference type="SAM" id="MobiDB-lite"/>
    </source>
</evidence>
<name>A0A816KKG0_BRANA</name>
<accession>A0A816KKG0</accession>
<protein>
    <submittedName>
        <fullName evidence="2">(rape) hypothetical protein</fullName>
    </submittedName>
</protein>
<dbReference type="AlphaFoldDB" id="A0A816KKG0"/>
<dbReference type="Proteomes" id="UP001295469">
    <property type="component" value="Chromosome C02"/>
</dbReference>
<reference evidence="2" key="1">
    <citation type="submission" date="2021-01" db="EMBL/GenBank/DDBJ databases">
        <authorList>
            <consortium name="Genoscope - CEA"/>
            <person name="William W."/>
        </authorList>
    </citation>
    <scope>NUCLEOTIDE SEQUENCE</scope>
</reference>
<proteinExistence type="predicted"/>
<organism evidence="2">
    <name type="scientific">Brassica napus</name>
    <name type="common">Rape</name>
    <dbReference type="NCBI Taxonomy" id="3708"/>
    <lineage>
        <taxon>Eukaryota</taxon>
        <taxon>Viridiplantae</taxon>
        <taxon>Streptophyta</taxon>
        <taxon>Embryophyta</taxon>
        <taxon>Tracheophyta</taxon>
        <taxon>Spermatophyta</taxon>
        <taxon>Magnoliopsida</taxon>
        <taxon>eudicotyledons</taxon>
        <taxon>Gunneridae</taxon>
        <taxon>Pentapetalae</taxon>
        <taxon>rosids</taxon>
        <taxon>malvids</taxon>
        <taxon>Brassicales</taxon>
        <taxon>Brassicaceae</taxon>
        <taxon>Brassiceae</taxon>
        <taxon>Brassica</taxon>
    </lineage>
</organism>
<gene>
    <name evidence="2" type="ORF">DARMORV10_C02P52210.1</name>
</gene>
<feature type="region of interest" description="Disordered" evidence="1">
    <location>
        <begin position="169"/>
        <end position="191"/>
    </location>
</feature>
<sequence length="191" mass="21312">MVHSFIARLQERAEDLFERTLGSYLVESRFKTRMFLLTPYQIQLGLLAHCHLIPLPHVTSENDLTFLQRQGVQGASLLLTLVKEDLFWHVLVDQAQEHISPFHASATDGGQSSRIPVALRLGGVSDPSASISARDTFPPPVLNFNTKTTGKRKVSKTTAPRKRVVARSPLKGVKVRKTNVARSVNPPRKKQ</sequence>
<dbReference type="EMBL" id="HG994366">
    <property type="protein sequence ID" value="CAF1920067.1"/>
    <property type="molecule type" value="Genomic_DNA"/>
</dbReference>